<dbReference type="EMBL" id="BSXW01000442">
    <property type="protein sequence ID" value="GMF22459.1"/>
    <property type="molecule type" value="Genomic_DNA"/>
</dbReference>
<reference evidence="1" key="1">
    <citation type="submission" date="2023-04" db="EMBL/GenBank/DDBJ databases">
        <title>Phytophthora lilii NBRC 32176.</title>
        <authorList>
            <person name="Ichikawa N."/>
            <person name="Sato H."/>
            <person name="Tonouchi N."/>
        </authorList>
    </citation>
    <scope>NUCLEOTIDE SEQUENCE</scope>
    <source>
        <strain evidence="1">NBRC 32176</strain>
    </source>
</reference>
<dbReference type="OrthoDB" id="119357at2759"/>
<organism evidence="1 2">
    <name type="scientific">Phytophthora lilii</name>
    <dbReference type="NCBI Taxonomy" id="2077276"/>
    <lineage>
        <taxon>Eukaryota</taxon>
        <taxon>Sar</taxon>
        <taxon>Stramenopiles</taxon>
        <taxon>Oomycota</taxon>
        <taxon>Peronosporomycetes</taxon>
        <taxon>Peronosporales</taxon>
        <taxon>Peronosporaceae</taxon>
        <taxon>Phytophthora</taxon>
    </lineage>
</organism>
<comment type="caution">
    <text evidence="1">The sequence shown here is derived from an EMBL/GenBank/DDBJ whole genome shotgun (WGS) entry which is preliminary data.</text>
</comment>
<keyword evidence="2" id="KW-1185">Reference proteome</keyword>
<dbReference type="Proteomes" id="UP001165083">
    <property type="component" value="Unassembled WGS sequence"/>
</dbReference>
<proteinExistence type="predicted"/>
<evidence type="ECO:0000313" key="1">
    <source>
        <dbReference type="EMBL" id="GMF22459.1"/>
    </source>
</evidence>
<accession>A0A9W6TZ66</accession>
<gene>
    <name evidence="1" type="ORF">Plil01_000895600</name>
</gene>
<name>A0A9W6TZ66_9STRA</name>
<sequence>MLLVVHVNAIDTAAAQHLRVEPAANVDLPASRQLQGRLGNFLTIAKNNFMHQPLPDKLYEKFKRIKEKILGAGNN</sequence>
<evidence type="ECO:0000313" key="2">
    <source>
        <dbReference type="Proteomes" id="UP001165083"/>
    </source>
</evidence>
<protein>
    <submittedName>
        <fullName evidence="1">Unnamed protein product</fullName>
    </submittedName>
</protein>
<dbReference type="AlphaFoldDB" id="A0A9W6TZ66"/>